<organism evidence="4 5">
    <name type="scientific">Phytophthora cactorum</name>
    <dbReference type="NCBI Taxonomy" id="29920"/>
    <lineage>
        <taxon>Eukaryota</taxon>
        <taxon>Sar</taxon>
        <taxon>Stramenopiles</taxon>
        <taxon>Oomycota</taxon>
        <taxon>Peronosporomycetes</taxon>
        <taxon>Peronosporales</taxon>
        <taxon>Peronosporaceae</taxon>
        <taxon>Phytophthora</taxon>
    </lineage>
</organism>
<proteinExistence type="predicted"/>
<evidence type="ECO:0000313" key="2">
    <source>
        <dbReference type="EMBL" id="KAG3222441.1"/>
    </source>
</evidence>
<evidence type="ECO:0000313" key="4">
    <source>
        <dbReference type="EMBL" id="RAW40779.1"/>
    </source>
</evidence>
<dbReference type="PANTHER" id="PTHR40866:SF1">
    <property type="entry name" value="BED-TYPE DOMAIN-CONTAINING PROTEIN"/>
    <property type="match status" value="1"/>
</dbReference>
<accession>A0A329SW07</accession>
<gene>
    <name evidence="3" type="ORF">JG687_00002816</name>
    <name evidence="4" type="ORF">PC110_g3070</name>
    <name evidence="1" type="ORF">PC117_g7233</name>
    <name evidence="2" type="ORF">PC129_g6832</name>
</gene>
<reference evidence="4 5" key="1">
    <citation type="submission" date="2018-01" db="EMBL/GenBank/DDBJ databases">
        <title>Draft genome of the strawberry crown rot pathogen Phytophthora cactorum.</title>
        <authorList>
            <person name="Armitage A.D."/>
            <person name="Lysoe E."/>
            <person name="Nellist C.F."/>
            <person name="Harrison R.J."/>
            <person name="Brurberg M.B."/>
        </authorList>
    </citation>
    <scope>NUCLEOTIDE SEQUENCE [LARGE SCALE GENOMIC DNA]</scope>
    <source>
        <strain evidence="4 5">10300</strain>
    </source>
</reference>
<protein>
    <submittedName>
        <fullName evidence="4">Uncharacterized protein</fullName>
    </submittedName>
</protein>
<dbReference type="Proteomes" id="UP000251314">
    <property type="component" value="Unassembled WGS sequence"/>
</dbReference>
<dbReference type="Proteomes" id="UP000688947">
    <property type="component" value="Unassembled WGS sequence"/>
</dbReference>
<reference evidence="1" key="2">
    <citation type="submission" date="2018-10" db="EMBL/GenBank/DDBJ databases">
        <title>Effector identification in a new, highly contiguous assembly of the strawberry crown rot pathogen Phytophthora cactorum.</title>
        <authorList>
            <person name="Armitage A.D."/>
            <person name="Nellist C.F."/>
            <person name="Bates H."/>
            <person name="Vickerstaff R.J."/>
            <person name="Harrison R.J."/>
        </authorList>
    </citation>
    <scope>NUCLEOTIDE SEQUENCE</scope>
    <source>
        <strain evidence="1">4040</strain>
        <strain evidence="2">P421</strain>
    </source>
</reference>
<dbReference type="EMBL" id="JAENGZ010000081">
    <property type="protein sequence ID" value="KAG6970079.1"/>
    <property type="molecule type" value="Genomic_DNA"/>
</dbReference>
<dbReference type="AlphaFoldDB" id="A0A329SW07"/>
<evidence type="ECO:0000313" key="1">
    <source>
        <dbReference type="EMBL" id="KAG2946962.1"/>
    </source>
</evidence>
<evidence type="ECO:0000313" key="5">
    <source>
        <dbReference type="Proteomes" id="UP000251314"/>
    </source>
</evidence>
<comment type="caution">
    <text evidence="4">The sequence shown here is derived from an EMBL/GenBank/DDBJ whole genome shotgun (WGS) entry which is preliminary data.</text>
</comment>
<dbReference type="OrthoDB" id="10273305at2759"/>
<sequence length="112" mass="12891">MPTPVSNKRFRTLLKSKDISLVSKVLQGRDIDLLDPCLRFDELIAVKPRYERYLRPRADIIRIKAALLPFAKPTETETNQGNEDDSLSFVERLRTRRSLEHLRAAKVGSTNI</sequence>
<dbReference type="EMBL" id="RCMK01000145">
    <property type="protein sequence ID" value="KAG2946962.1"/>
    <property type="molecule type" value="Genomic_DNA"/>
</dbReference>
<name>A0A329SW07_9STRA</name>
<dbReference type="VEuPathDB" id="FungiDB:PC110_g3070"/>
<dbReference type="EMBL" id="MJFZ01000042">
    <property type="protein sequence ID" value="RAW40779.1"/>
    <property type="molecule type" value="Genomic_DNA"/>
</dbReference>
<keyword evidence="5" id="KW-1185">Reference proteome</keyword>
<evidence type="ECO:0000313" key="3">
    <source>
        <dbReference type="EMBL" id="KAG6970079.1"/>
    </source>
</evidence>
<dbReference type="Proteomes" id="UP000760860">
    <property type="component" value="Unassembled WGS sequence"/>
</dbReference>
<dbReference type="Proteomes" id="UP000736787">
    <property type="component" value="Unassembled WGS sequence"/>
</dbReference>
<reference evidence="3" key="3">
    <citation type="submission" date="2021-01" db="EMBL/GenBank/DDBJ databases">
        <title>Phytophthora aleatoria, a newly-described species from Pinus radiata is distinct from Phytophthora cactorum isolates based on comparative genomics.</title>
        <authorList>
            <person name="Mcdougal R."/>
            <person name="Panda P."/>
            <person name="Williams N."/>
            <person name="Studholme D.J."/>
        </authorList>
    </citation>
    <scope>NUCLEOTIDE SEQUENCE</scope>
    <source>
        <strain evidence="3">NZFS 3830</strain>
    </source>
</reference>
<dbReference type="PANTHER" id="PTHR40866">
    <property type="entry name" value="BED-TYPE DOMAIN-CONTAINING PROTEIN"/>
    <property type="match status" value="1"/>
</dbReference>
<dbReference type="EMBL" id="RCMV01000180">
    <property type="protein sequence ID" value="KAG3222441.1"/>
    <property type="molecule type" value="Genomic_DNA"/>
</dbReference>